<feature type="region of interest" description="Disordered" evidence="1">
    <location>
        <begin position="1150"/>
        <end position="1233"/>
    </location>
</feature>
<reference evidence="2" key="1">
    <citation type="submission" date="2020-01" db="EMBL/GenBank/DDBJ databases">
        <title>Identification and distribution of gene clusters putatively required for synthesis of sphingolipid metabolism inhibitors in phylogenetically diverse species of the filamentous fungus Fusarium.</title>
        <authorList>
            <person name="Kim H.-S."/>
            <person name="Busman M."/>
            <person name="Brown D.W."/>
            <person name="Divon H."/>
            <person name="Uhlig S."/>
            <person name="Proctor R.H."/>
        </authorList>
    </citation>
    <scope>NUCLEOTIDE SEQUENCE</scope>
    <source>
        <strain evidence="2">NRRL 53441</strain>
    </source>
</reference>
<evidence type="ECO:0000313" key="3">
    <source>
        <dbReference type="Proteomes" id="UP000605986"/>
    </source>
</evidence>
<name>A0A8H4NPS2_9HYPO</name>
<feature type="region of interest" description="Disordered" evidence="1">
    <location>
        <begin position="216"/>
        <end position="257"/>
    </location>
</feature>
<keyword evidence="3" id="KW-1185">Reference proteome</keyword>
<feature type="compositionally biased region" description="Low complexity" evidence="1">
    <location>
        <begin position="1163"/>
        <end position="1187"/>
    </location>
</feature>
<proteinExistence type="predicted"/>
<gene>
    <name evidence="2" type="ORF">F53441_11544</name>
</gene>
<feature type="compositionally biased region" description="Basic residues" evidence="1">
    <location>
        <begin position="1220"/>
        <end position="1233"/>
    </location>
</feature>
<comment type="caution">
    <text evidence="2">The sequence shown here is derived from an EMBL/GenBank/DDBJ whole genome shotgun (WGS) entry which is preliminary data.</text>
</comment>
<evidence type="ECO:0000256" key="1">
    <source>
        <dbReference type="SAM" id="MobiDB-lite"/>
    </source>
</evidence>
<protein>
    <submittedName>
        <fullName evidence="2">Uncharacterized protein</fullName>
    </submittedName>
</protein>
<feature type="compositionally biased region" description="Basic and acidic residues" evidence="1">
    <location>
        <begin position="1150"/>
        <end position="1159"/>
    </location>
</feature>
<dbReference type="EMBL" id="JAADJG010000582">
    <property type="protein sequence ID" value="KAF4443145.1"/>
    <property type="molecule type" value="Genomic_DNA"/>
</dbReference>
<organism evidence="2 3">
    <name type="scientific">Fusarium austroafricanum</name>
    <dbReference type="NCBI Taxonomy" id="2364996"/>
    <lineage>
        <taxon>Eukaryota</taxon>
        <taxon>Fungi</taxon>
        <taxon>Dikarya</taxon>
        <taxon>Ascomycota</taxon>
        <taxon>Pezizomycotina</taxon>
        <taxon>Sordariomycetes</taxon>
        <taxon>Hypocreomycetidae</taxon>
        <taxon>Hypocreales</taxon>
        <taxon>Nectriaceae</taxon>
        <taxon>Fusarium</taxon>
        <taxon>Fusarium concolor species complex</taxon>
    </lineage>
</organism>
<feature type="compositionally biased region" description="Polar residues" evidence="1">
    <location>
        <begin position="1188"/>
        <end position="1214"/>
    </location>
</feature>
<dbReference type="AlphaFoldDB" id="A0A8H4NPS2"/>
<sequence>MNPNEVRPADAVVEPYNFNSTREEAYDPLETYNVPFLIIDKNYTARKVLRNLLRRRASLRFTFARGQEISTFEYEVVFARGVDLPPLTARGYRHCGFIQFCSKKKRVLLREDDVSYQIYCKPSAQHILQRLQSEVQENRQGYDLIFALDSSSFLAESSPYQAPWGYDSQKRDGNPGIFLPLISDEGIESGWTSPSWNPPSPSRLHIRQEDVANTQKATGLSIKKEKQASSTSHSGKEDQSAPLVHGSKKPSTSDRAKTHPLDWVSVDSELDYFMAFVSQLAKDLRTNTNGMAPKNVGLEYLNHVLEEFAWKLHGESSNSFQILMAAVIYRKSRVIVDFLERKAMNIAADESESVQSSPSSETGHDDVHTILLREAEEAVLDYLRFGNSRNTGHASWLYQDRQAFQASQAYKWLLTKIGQHNRLWCDKPSILHKIGTELRNKLKTQPPFHKIGTSRPSTSVEMTYSLPWDLLGFMQSSGISRPFAKALPNILCLTGNWDQAQALTVAEYMKQTWPQSGSTVITRLQELLCNIEGEKAESYTISGHSSCLESVTASLSVGSDETWYRITVTGGYHAVSEVGEQLAWLAAALRPGPENYIGFVSSSPSIHRLDIGVDNNKRGQKGNLARGECVLGFSQDLEPAYNPNPGFCWERLFCSPNIVRGYPILRRSVPNSGLEVSLGHAATIVGSSEVVQWDEKLLIKGFNMLMVATLLAADVMVWHLLISGEPEQRISYVDPRLDELGIRNSGGASLEHVEGKRHIIGWCSKAKDLCGHATANHEVKPASLTKVPASMVIDKLYIEGGSPVTAGFLFDINKKEKPFWLQREKDYPSLLNWVKLQPIVFYDVEERRAWLVDGASALLHLVRISLHRDINDPESAYDWVYDASKLKDQWPGTGSRQAALETLKSWENRALSVYIIDKYADASGMPITKYSTFEERVKNILHSIEILVDRQAKVVSQDGIKISQTLDLRRDIIGFDIVDIIDPLVPIYPRVQHINPWGRGWVDLIPIIGITTIFGRAFGDLIRADEPDGLCPSWRSVPVGKDYLATSVSTMQMLHEKRLLRMEPGLVGGEITKKITWAAAKESVQCSCIKGQGINSQVSGVECNHNPVQFLVKRWWSRTVPHGLKPVQLGSLDSQGAVIFGHTVLGLRTGDKSTSKQAEDDGTGSTTSGEGSLQASASGSSASQTTSITVPTVGSSSQEAMRVQQSSNDASGNVVNEGKKNKRWSKFKSWVKR</sequence>
<accession>A0A8H4NPS2</accession>
<dbReference type="OrthoDB" id="1658288at2759"/>
<dbReference type="Proteomes" id="UP000605986">
    <property type="component" value="Unassembled WGS sequence"/>
</dbReference>
<evidence type="ECO:0000313" key="2">
    <source>
        <dbReference type="EMBL" id="KAF4443145.1"/>
    </source>
</evidence>